<dbReference type="SUPFAM" id="SSF55120">
    <property type="entry name" value="Pseudouridine synthase"/>
    <property type="match status" value="1"/>
</dbReference>
<name>A0AAN7MA52_TRANT</name>
<keyword evidence="1" id="KW-0413">Isomerase</keyword>
<evidence type="ECO:0000256" key="2">
    <source>
        <dbReference type="SAM" id="MobiDB-lite"/>
    </source>
</evidence>
<dbReference type="AlphaFoldDB" id="A0AAN7MA52"/>
<gene>
    <name evidence="3" type="ORF">SAY86_000388</name>
</gene>
<evidence type="ECO:0000313" key="4">
    <source>
        <dbReference type="Proteomes" id="UP001346149"/>
    </source>
</evidence>
<dbReference type="InterPro" id="IPR001406">
    <property type="entry name" value="PsdUridine_synth_TruA"/>
</dbReference>
<evidence type="ECO:0000256" key="1">
    <source>
        <dbReference type="ARBA" id="ARBA00023235"/>
    </source>
</evidence>
<dbReference type="PANTHER" id="PTHR11142">
    <property type="entry name" value="PSEUDOURIDYLATE SYNTHASE"/>
    <property type="match status" value="1"/>
</dbReference>
<dbReference type="EMBL" id="JAXQNO010000002">
    <property type="protein sequence ID" value="KAK4802185.1"/>
    <property type="molecule type" value="Genomic_DNA"/>
</dbReference>
<reference evidence="3 4" key="1">
    <citation type="journal article" date="2023" name="Hortic Res">
        <title>Pangenome of water caltrop reveals structural variations and asymmetric subgenome divergence after allopolyploidization.</title>
        <authorList>
            <person name="Zhang X."/>
            <person name="Chen Y."/>
            <person name="Wang L."/>
            <person name="Yuan Y."/>
            <person name="Fang M."/>
            <person name="Shi L."/>
            <person name="Lu R."/>
            <person name="Comes H.P."/>
            <person name="Ma Y."/>
            <person name="Chen Y."/>
            <person name="Huang G."/>
            <person name="Zhou Y."/>
            <person name="Zheng Z."/>
            <person name="Qiu Y."/>
        </authorList>
    </citation>
    <scope>NUCLEOTIDE SEQUENCE [LARGE SCALE GENOMIC DNA]</scope>
    <source>
        <strain evidence="3">F231</strain>
    </source>
</reference>
<feature type="region of interest" description="Disordered" evidence="2">
    <location>
        <begin position="109"/>
        <end position="144"/>
    </location>
</feature>
<dbReference type="Proteomes" id="UP001346149">
    <property type="component" value="Unassembled WGS sequence"/>
</dbReference>
<proteinExistence type="predicted"/>
<sequence length="162" mass="18333">MSRDNKGGTPHHSSQNGGRQVDAGVHALANVYHVYVERISKRKPGEVLSPHEPAVVKRAINQFLQTDERDIMVVEVRSVPYDFHDRYKAGERTYFYRLLSGSRPLPTLGEEKIVNPRGSKKKDSQSRSLHTQHTRENPTISVAAPSQWCSEKDTNGFLHKAM</sequence>
<organism evidence="3 4">
    <name type="scientific">Trapa natans</name>
    <name type="common">Water chestnut</name>
    <dbReference type="NCBI Taxonomy" id="22666"/>
    <lineage>
        <taxon>Eukaryota</taxon>
        <taxon>Viridiplantae</taxon>
        <taxon>Streptophyta</taxon>
        <taxon>Embryophyta</taxon>
        <taxon>Tracheophyta</taxon>
        <taxon>Spermatophyta</taxon>
        <taxon>Magnoliopsida</taxon>
        <taxon>eudicotyledons</taxon>
        <taxon>Gunneridae</taxon>
        <taxon>Pentapetalae</taxon>
        <taxon>rosids</taxon>
        <taxon>malvids</taxon>
        <taxon>Myrtales</taxon>
        <taxon>Lythraceae</taxon>
        <taxon>Trapa</taxon>
    </lineage>
</organism>
<evidence type="ECO:0000313" key="3">
    <source>
        <dbReference type="EMBL" id="KAK4802185.1"/>
    </source>
</evidence>
<dbReference type="InterPro" id="IPR020094">
    <property type="entry name" value="TruA/RsuA/RluB/E/F_N"/>
</dbReference>
<feature type="region of interest" description="Disordered" evidence="2">
    <location>
        <begin position="1"/>
        <end position="20"/>
    </location>
</feature>
<comment type="caution">
    <text evidence="3">The sequence shown here is derived from an EMBL/GenBank/DDBJ whole genome shotgun (WGS) entry which is preliminary data.</text>
</comment>
<dbReference type="Gene3D" id="3.30.70.580">
    <property type="entry name" value="Pseudouridine synthase I, catalytic domain, N-terminal subdomain"/>
    <property type="match status" value="1"/>
</dbReference>
<dbReference type="GO" id="GO:0003723">
    <property type="term" value="F:RNA binding"/>
    <property type="evidence" value="ECO:0007669"/>
    <property type="project" value="InterPro"/>
</dbReference>
<dbReference type="PANTHER" id="PTHR11142:SF0">
    <property type="entry name" value="TRNA PSEUDOURIDINE SYNTHASE-LIKE 1"/>
    <property type="match status" value="1"/>
</dbReference>
<dbReference type="GO" id="GO:0009982">
    <property type="term" value="F:pseudouridine synthase activity"/>
    <property type="evidence" value="ECO:0007669"/>
    <property type="project" value="InterPro"/>
</dbReference>
<accession>A0AAN7MA52</accession>
<keyword evidence="4" id="KW-1185">Reference proteome</keyword>
<protein>
    <submittedName>
        <fullName evidence="3">Uncharacterized protein</fullName>
    </submittedName>
</protein>
<dbReference type="InterPro" id="IPR020103">
    <property type="entry name" value="PsdUridine_synth_cat_dom_sf"/>
</dbReference>
<dbReference type="GO" id="GO:0031119">
    <property type="term" value="P:tRNA pseudouridine synthesis"/>
    <property type="evidence" value="ECO:0007669"/>
    <property type="project" value="TreeGrafter"/>
</dbReference>